<feature type="transmembrane region" description="Helical" evidence="1">
    <location>
        <begin position="93"/>
        <end position="110"/>
    </location>
</feature>
<dbReference type="EMBL" id="CDPU01000136">
    <property type="protein sequence ID" value="CEO57733.1"/>
    <property type="molecule type" value="Genomic_DNA"/>
</dbReference>
<name>A0A0B7KJD0_BIOOC</name>
<evidence type="ECO:0000313" key="2">
    <source>
        <dbReference type="EMBL" id="CEO57733.1"/>
    </source>
</evidence>
<organism evidence="2">
    <name type="scientific">Bionectria ochroleuca</name>
    <name type="common">Gliocladium roseum</name>
    <dbReference type="NCBI Taxonomy" id="29856"/>
    <lineage>
        <taxon>Eukaryota</taxon>
        <taxon>Fungi</taxon>
        <taxon>Dikarya</taxon>
        <taxon>Ascomycota</taxon>
        <taxon>Pezizomycotina</taxon>
        <taxon>Sordariomycetes</taxon>
        <taxon>Hypocreomycetidae</taxon>
        <taxon>Hypocreales</taxon>
        <taxon>Bionectriaceae</taxon>
        <taxon>Clonostachys</taxon>
    </lineage>
</organism>
<reference evidence="2" key="1">
    <citation type="submission" date="2015-01" db="EMBL/GenBank/DDBJ databases">
        <authorList>
            <person name="Durling Mikael"/>
        </authorList>
    </citation>
    <scope>NUCLEOTIDE SEQUENCE</scope>
</reference>
<keyword evidence="1" id="KW-1133">Transmembrane helix</keyword>
<keyword evidence="1" id="KW-0812">Transmembrane</keyword>
<evidence type="ECO:0000256" key="1">
    <source>
        <dbReference type="SAM" id="Phobius"/>
    </source>
</evidence>
<protein>
    <recommendedName>
        <fullName evidence="3">HNH nuclease domain-containing protein</fullName>
    </recommendedName>
</protein>
<gene>
    <name evidence="2" type="ORF">BN869_000013791_1</name>
</gene>
<sequence length="272" mass="31466">MRHTARKFVELIDYFDQGNNQKPRDKRYNRIKLVRLMYEYTYTEESKGNFLCVFFESAGTLLDDNFNSHLIDLSNPNTEAVIRDSIYNFADDLFKNFFLLLLYLAVLSILQEPYTFLSTPDRIAALRGACLIRDHHRCIITRLFDSKEAEKRINSIKLQGIVWFGNFKVFFEPVEQQAYTYCIDIFSPMILGDVLPVMRTLYLTESRTIDPPSPCLLAIHNAIAHILHLSAAGAYIDKILRDLEDQSVREDGLSELDLLVKLKLQLQGWLAG</sequence>
<proteinExistence type="predicted"/>
<dbReference type="AlphaFoldDB" id="A0A0B7KJD0"/>
<keyword evidence="1" id="KW-0472">Membrane</keyword>
<evidence type="ECO:0008006" key="3">
    <source>
        <dbReference type="Google" id="ProtNLM"/>
    </source>
</evidence>
<accession>A0A0B7KJD0</accession>